<evidence type="ECO:0000313" key="6">
    <source>
        <dbReference type="Proteomes" id="UP000252139"/>
    </source>
</evidence>
<gene>
    <name evidence="5" type="ORF">CU097_002093</name>
</gene>
<dbReference type="STRING" id="86630.A0A367J7S9"/>
<keyword evidence="4" id="KW-0949">S-adenosyl-L-methionine</keyword>
<dbReference type="Proteomes" id="UP000252139">
    <property type="component" value="Unassembled WGS sequence"/>
</dbReference>
<dbReference type="InterPro" id="IPR008854">
    <property type="entry name" value="TPMT"/>
</dbReference>
<proteinExistence type="predicted"/>
<name>A0A367J7S9_RHIAZ</name>
<evidence type="ECO:0000256" key="2">
    <source>
        <dbReference type="ARBA" id="ARBA00022603"/>
    </source>
</evidence>
<dbReference type="SUPFAM" id="SSF53335">
    <property type="entry name" value="S-adenosyl-L-methionine-dependent methyltransferases"/>
    <property type="match status" value="1"/>
</dbReference>
<evidence type="ECO:0000256" key="4">
    <source>
        <dbReference type="ARBA" id="ARBA00022691"/>
    </source>
</evidence>
<evidence type="ECO:0000313" key="5">
    <source>
        <dbReference type="EMBL" id="RCH85970.1"/>
    </source>
</evidence>
<keyword evidence="2" id="KW-0489">Methyltransferase</keyword>
<comment type="caution">
    <text evidence="5">The sequence shown here is derived from an EMBL/GenBank/DDBJ whole genome shotgun (WGS) entry which is preliminary data.</text>
</comment>
<reference evidence="5 6" key="1">
    <citation type="journal article" date="2018" name="G3 (Bethesda)">
        <title>Phylogenetic and Phylogenomic Definition of Rhizopus Species.</title>
        <authorList>
            <person name="Gryganskyi A.P."/>
            <person name="Golan J."/>
            <person name="Dolatabadi S."/>
            <person name="Mondo S."/>
            <person name="Robb S."/>
            <person name="Idnurm A."/>
            <person name="Muszewska A."/>
            <person name="Steczkiewicz K."/>
            <person name="Masonjones S."/>
            <person name="Liao H.L."/>
            <person name="Gajdeczka M.T."/>
            <person name="Anike F."/>
            <person name="Vuek A."/>
            <person name="Anishchenko I.M."/>
            <person name="Voigt K."/>
            <person name="de Hoog G.S."/>
            <person name="Smith M.E."/>
            <person name="Heitman J."/>
            <person name="Vilgalys R."/>
            <person name="Stajich J.E."/>
        </authorList>
    </citation>
    <scope>NUCLEOTIDE SEQUENCE [LARGE SCALE GENOMIC DNA]</scope>
    <source>
        <strain evidence="5 6">CBS 357.93</strain>
    </source>
</reference>
<dbReference type="AlphaFoldDB" id="A0A367J7S9"/>
<dbReference type="PROSITE" id="PS51585">
    <property type="entry name" value="SAM_MT_TPMT"/>
    <property type="match status" value="1"/>
</dbReference>
<evidence type="ECO:0000256" key="3">
    <source>
        <dbReference type="ARBA" id="ARBA00022679"/>
    </source>
</evidence>
<evidence type="ECO:0000256" key="1">
    <source>
        <dbReference type="ARBA" id="ARBA00022553"/>
    </source>
</evidence>
<dbReference type="OrthoDB" id="276151at2759"/>
<dbReference type="CDD" id="cd02440">
    <property type="entry name" value="AdoMet_MTases"/>
    <property type="match status" value="1"/>
</dbReference>
<dbReference type="GO" id="GO:0008757">
    <property type="term" value="F:S-adenosylmethionine-dependent methyltransferase activity"/>
    <property type="evidence" value="ECO:0007669"/>
    <property type="project" value="InterPro"/>
</dbReference>
<sequence>MHIYLLYLADIDTHDWEGHWKEGNTGWDAGEPSPALVELLENEETRSLIPDHGKALVPGCGSGYDVVFLANEKRHVTGIDLSPTCVESLLKNHPDAAEHNYQFLCADFFNFDVPDGGYDLAYDYTFLCALPPVLRPDWAKRYSEIIKKGGVFVTLMYPIDNHEGGPPYAVSEQVYKDLLSAHFDLLFIKDAKGHESRLGREKIAIWKRK</sequence>
<evidence type="ECO:0008006" key="7">
    <source>
        <dbReference type="Google" id="ProtNLM"/>
    </source>
</evidence>
<dbReference type="InterPro" id="IPR029063">
    <property type="entry name" value="SAM-dependent_MTases_sf"/>
</dbReference>
<protein>
    <recommendedName>
        <fullName evidence="7">S-adenosyl-L-methionine-dependent methyltransferase</fullName>
    </recommendedName>
</protein>
<dbReference type="PANTHER" id="PTHR32183">
    <property type="match status" value="1"/>
</dbReference>
<keyword evidence="6" id="KW-1185">Reference proteome</keyword>
<dbReference type="PANTHER" id="PTHR32183:SF6">
    <property type="entry name" value="CYSTEINE SULFINATE DESULFINASE_CYSTEINE DESULFURASE AND RELATED ENZYMES"/>
    <property type="match status" value="1"/>
</dbReference>
<dbReference type="Pfam" id="PF05724">
    <property type="entry name" value="TPMT"/>
    <property type="match status" value="1"/>
</dbReference>
<dbReference type="GO" id="GO:0032259">
    <property type="term" value="P:methylation"/>
    <property type="evidence" value="ECO:0007669"/>
    <property type="project" value="UniProtKB-KW"/>
</dbReference>
<keyword evidence="1" id="KW-0597">Phosphoprotein</keyword>
<keyword evidence="3" id="KW-0808">Transferase</keyword>
<dbReference type="Gene3D" id="3.40.50.150">
    <property type="entry name" value="Vaccinia Virus protein VP39"/>
    <property type="match status" value="1"/>
</dbReference>
<organism evidence="5 6">
    <name type="scientific">Rhizopus azygosporus</name>
    <name type="common">Rhizopus microsporus var. azygosporus</name>
    <dbReference type="NCBI Taxonomy" id="86630"/>
    <lineage>
        <taxon>Eukaryota</taxon>
        <taxon>Fungi</taxon>
        <taxon>Fungi incertae sedis</taxon>
        <taxon>Mucoromycota</taxon>
        <taxon>Mucoromycotina</taxon>
        <taxon>Mucoromycetes</taxon>
        <taxon>Mucorales</taxon>
        <taxon>Mucorineae</taxon>
        <taxon>Rhizopodaceae</taxon>
        <taxon>Rhizopus</taxon>
    </lineage>
</organism>
<dbReference type="EMBL" id="PJQL01001970">
    <property type="protein sequence ID" value="RCH85970.1"/>
    <property type="molecule type" value="Genomic_DNA"/>
</dbReference>
<accession>A0A367J7S9</accession>